<dbReference type="InterPro" id="IPR036390">
    <property type="entry name" value="WH_DNA-bd_sf"/>
</dbReference>
<feature type="domain" description="Cyclic nucleotide-binding" evidence="4">
    <location>
        <begin position="18"/>
        <end position="139"/>
    </location>
</feature>
<dbReference type="Pfam" id="PF13545">
    <property type="entry name" value="HTH_Crp_2"/>
    <property type="match status" value="1"/>
</dbReference>
<dbReference type="Gene3D" id="1.10.10.10">
    <property type="entry name" value="Winged helix-like DNA-binding domain superfamily/Winged helix DNA-binding domain"/>
    <property type="match status" value="1"/>
</dbReference>
<evidence type="ECO:0000256" key="1">
    <source>
        <dbReference type="ARBA" id="ARBA00023015"/>
    </source>
</evidence>
<dbReference type="CDD" id="cd00038">
    <property type="entry name" value="CAP_ED"/>
    <property type="match status" value="1"/>
</dbReference>
<dbReference type="Pfam" id="PF00027">
    <property type="entry name" value="cNMP_binding"/>
    <property type="match status" value="1"/>
</dbReference>
<dbReference type="InterPro" id="IPR036388">
    <property type="entry name" value="WH-like_DNA-bd_sf"/>
</dbReference>
<dbReference type="PROSITE" id="PS51063">
    <property type="entry name" value="HTH_CRP_2"/>
    <property type="match status" value="1"/>
</dbReference>
<dbReference type="EMBL" id="AYZO01000031">
    <property type="protein sequence ID" value="KRN10377.1"/>
    <property type="molecule type" value="Genomic_DNA"/>
</dbReference>
<gene>
    <name evidence="6" type="ORF">FC38_GL001162</name>
</gene>
<keyword evidence="7" id="KW-1185">Reference proteome</keyword>
<dbReference type="PROSITE" id="PS50042">
    <property type="entry name" value="CNMP_BINDING_3"/>
    <property type="match status" value="1"/>
</dbReference>
<comment type="caution">
    <text evidence="6">The sequence shown here is derived from an EMBL/GenBank/DDBJ whole genome shotgun (WGS) entry which is preliminary data.</text>
</comment>
<dbReference type="SUPFAM" id="SSF51206">
    <property type="entry name" value="cAMP-binding domain-like"/>
    <property type="match status" value="1"/>
</dbReference>
<protein>
    <submittedName>
        <fullName evidence="6">Transcriptional regulator</fullName>
    </submittedName>
</protein>
<evidence type="ECO:0000259" key="5">
    <source>
        <dbReference type="PROSITE" id="PS51063"/>
    </source>
</evidence>
<dbReference type="InterPro" id="IPR050397">
    <property type="entry name" value="Env_Response_Regulators"/>
</dbReference>
<dbReference type="InterPro" id="IPR012318">
    <property type="entry name" value="HTH_CRP"/>
</dbReference>
<evidence type="ECO:0000256" key="2">
    <source>
        <dbReference type="ARBA" id="ARBA00023125"/>
    </source>
</evidence>
<dbReference type="PANTHER" id="PTHR24567">
    <property type="entry name" value="CRP FAMILY TRANSCRIPTIONAL REGULATORY PROTEIN"/>
    <property type="match status" value="1"/>
</dbReference>
<dbReference type="CDD" id="cd00092">
    <property type="entry name" value="HTH_CRP"/>
    <property type="match status" value="1"/>
</dbReference>
<proteinExistence type="predicted"/>
<dbReference type="SMART" id="SM00100">
    <property type="entry name" value="cNMP"/>
    <property type="match status" value="1"/>
</dbReference>
<dbReference type="PRINTS" id="PR00034">
    <property type="entry name" value="HTHCRP"/>
</dbReference>
<evidence type="ECO:0000313" key="7">
    <source>
        <dbReference type="Proteomes" id="UP000051521"/>
    </source>
</evidence>
<evidence type="ECO:0000256" key="3">
    <source>
        <dbReference type="ARBA" id="ARBA00023163"/>
    </source>
</evidence>
<dbReference type="SUPFAM" id="SSF46785">
    <property type="entry name" value="Winged helix' DNA-binding domain"/>
    <property type="match status" value="1"/>
</dbReference>
<dbReference type="SMART" id="SM00419">
    <property type="entry name" value="HTH_CRP"/>
    <property type="match status" value="1"/>
</dbReference>
<organism evidence="6 7">
    <name type="scientific">Lactobacillus gigeriorum DSM 23908 = CRBIP 24.85</name>
    <dbReference type="NCBI Taxonomy" id="1423751"/>
    <lineage>
        <taxon>Bacteria</taxon>
        <taxon>Bacillati</taxon>
        <taxon>Bacillota</taxon>
        <taxon>Bacilli</taxon>
        <taxon>Lactobacillales</taxon>
        <taxon>Lactobacillaceae</taxon>
        <taxon>Lactobacillus</taxon>
    </lineage>
</organism>
<feature type="domain" description="HTH crp-type" evidence="5">
    <location>
        <begin position="153"/>
        <end position="221"/>
    </location>
</feature>
<dbReference type="InterPro" id="IPR018490">
    <property type="entry name" value="cNMP-bd_dom_sf"/>
</dbReference>
<dbReference type="Gene3D" id="2.60.120.10">
    <property type="entry name" value="Jelly Rolls"/>
    <property type="match status" value="1"/>
</dbReference>
<sequence>MIFMTKYSPITCLSKAALFTDLPIELKEKLVTVSEHQQKFPKGSIIRQPDDGKDGMIVIDQGKAKVYNLSKDGKEVVLGILKKGDIEGQQHLFKQSESENFVEAVEDTWVCSINRADFQNLLQKTPDLSLKLLNNFGEKLVAIEHNSVLRNTLDAKERILAYLNDLANEQGKNEVKLELKKKDLASYLGITPETFSRKLKELEKDGKIEVHGRWIKMERLIM</sequence>
<dbReference type="InterPro" id="IPR000595">
    <property type="entry name" value="cNMP-bd_dom"/>
</dbReference>
<reference evidence="6 7" key="1">
    <citation type="journal article" date="2015" name="Genome Announc.">
        <title>Expanding the biotechnology potential of lactobacilli through comparative genomics of 213 strains and associated genera.</title>
        <authorList>
            <person name="Sun Z."/>
            <person name="Harris H.M."/>
            <person name="McCann A."/>
            <person name="Guo C."/>
            <person name="Argimon S."/>
            <person name="Zhang W."/>
            <person name="Yang X."/>
            <person name="Jeffery I.B."/>
            <person name="Cooney J.C."/>
            <person name="Kagawa T.F."/>
            <person name="Liu W."/>
            <person name="Song Y."/>
            <person name="Salvetti E."/>
            <person name="Wrobel A."/>
            <person name="Rasinkangas P."/>
            <person name="Parkhill J."/>
            <person name="Rea M.C."/>
            <person name="O'Sullivan O."/>
            <person name="Ritari J."/>
            <person name="Douillard F.P."/>
            <person name="Paul Ross R."/>
            <person name="Yang R."/>
            <person name="Briner A.E."/>
            <person name="Felis G.E."/>
            <person name="de Vos W.M."/>
            <person name="Barrangou R."/>
            <person name="Klaenhammer T.R."/>
            <person name="Caufield P.W."/>
            <person name="Cui Y."/>
            <person name="Zhang H."/>
            <person name="O'Toole P.W."/>
        </authorList>
    </citation>
    <scope>NUCLEOTIDE SEQUENCE [LARGE SCALE GENOMIC DNA]</scope>
    <source>
        <strain evidence="6 7">DSM 23908</strain>
    </source>
</reference>
<dbReference type="PANTHER" id="PTHR24567:SF26">
    <property type="entry name" value="REGULATORY PROTEIN YEIL"/>
    <property type="match status" value="1"/>
</dbReference>
<keyword evidence="3" id="KW-0804">Transcription</keyword>
<accession>A0ABR5PU17</accession>
<dbReference type="Proteomes" id="UP000051521">
    <property type="component" value="Unassembled WGS sequence"/>
</dbReference>
<dbReference type="InterPro" id="IPR014710">
    <property type="entry name" value="RmlC-like_jellyroll"/>
</dbReference>
<keyword evidence="2" id="KW-0238">DNA-binding</keyword>
<keyword evidence="1" id="KW-0805">Transcription regulation</keyword>
<name>A0ABR5PU17_9LACO</name>
<evidence type="ECO:0000259" key="4">
    <source>
        <dbReference type="PROSITE" id="PS50042"/>
    </source>
</evidence>
<evidence type="ECO:0000313" key="6">
    <source>
        <dbReference type="EMBL" id="KRN10377.1"/>
    </source>
</evidence>